<keyword evidence="4" id="KW-1185">Reference proteome</keyword>
<evidence type="ECO:0000313" key="3">
    <source>
        <dbReference type="EMBL" id="CAJ0920382.1"/>
    </source>
</evidence>
<reference evidence="3" key="1">
    <citation type="submission" date="2023-07" db="EMBL/GenBank/DDBJ databases">
        <authorList>
            <person name="Stuckert A."/>
        </authorList>
    </citation>
    <scope>NUCLEOTIDE SEQUENCE</scope>
</reference>
<feature type="domain" description="Reverse transcriptase" evidence="2">
    <location>
        <begin position="1"/>
        <end position="261"/>
    </location>
</feature>
<dbReference type="InterPro" id="IPR000477">
    <property type="entry name" value="RT_dom"/>
</dbReference>
<dbReference type="InterPro" id="IPR058912">
    <property type="entry name" value="HTH_animal"/>
</dbReference>
<feature type="coiled-coil region" evidence="1">
    <location>
        <begin position="529"/>
        <end position="563"/>
    </location>
</feature>
<dbReference type="CDD" id="cd00304">
    <property type="entry name" value="RT_like"/>
    <property type="match status" value="1"/>
</dbReference>
<dbReference type="PANTHER" id="PTHR21301">
    <property type="entry name" value="REVERSE TRANSCRIPTASE"/>
    <property type="match status" value="1"/>
</dbReference>
<gene>
    <name evidence="3" type="ORF">RIMI_LOCUS1259880</name>
</gene>
<protein>
    <recommendedName>
        <fullName evidence="2">Reverse transcriptase domain-containing protein</fullName>
    </recommendedName>
</protein>
<sequence>MPPKSYHAVETFISLLDRDIKSTVHDQHLGLLPVQHNLNPSEKQALDSLSRNKNIIIKPADKEKILTPHARSSKSFILDTGDFLDKIHNLRKIPPESILCTLDVNSLYTSIEHDKGIEAVTLTLREANMDSNSLDLCIDLLNLVLRENFFMFEDDFFLQICGTAMGSNVAPAYANLYMDHFERTYVYPNSTFQQNALTWYRYIDDIFCIWKGNQTSLQDFFNTINIARPGLSFTLIQHHEEIAFLDTKILKDTFGNLSTDLYIKPTDCNSLLLYNSCHPRPTRDSLPRSQFKRVARIVSNSATRNTRVQEMADKFKARNYPTKLLELESSKVTNNTDNTTLTTIKNPRLPFVHSHHPTMHRVHNLIRGHWPLLTKAYPQIPIFKEPPLMSMRRPQNVRDKVVRADLGTSRIPSFGTLTGQKRTGTFPCLNCMCCSNIIKGNEVLHPRTGCALHFLYHPRITPKRHKEPAAAGRSLAQDGAEAAEEAARASAAYQRRMDVIAKLESFARSEKAVDVRSEAEGVGPVAGEMAALNSAMRKVQKRVEVVEERVGSAEDQIKELIKREKRYIQIIADLEFKTDDLENRPRRNNLRIVGVPEKVEGSNPMAYIETWLKNAVGGDGLTKMFAIERAHRVLTRPLPPGAARRVILAKILNYQDRDIQLRKARNCEELTIDGNRISLYPDYSMVVQKLRMKFGEVKRRLRELDVRYSMIYPAKLRVMAMDRVHFFQNPEEATHWLDLNTTHIRAGQNR</sequence>
<evidence type="ECO:0000259" key="2">
    <source>
        <dbReference type="PROSITE" id="PS50878"/>
    </source>
</evidence>
<proteinExistence type="predicted"/>
<dbReference type="Gene3D" id="3.30.70.1820">
    <property type="entry name" value="L1 transposable element, RRM domain"/>
    <property type="match status" value="1"/>
</dbReference>
<dbReference type="Pfam" id="PF00078">
    <property type="entry name" value="RVT_1"/>
    <property type="match status" value="1"/>
</dbReference>
<dbReference type="Pfam" id="PF26215">
    <property type="entry name" value="HTH_animal"/>
    <property type="match status" value="1"/>
</dbReference>
<accession>A0ABN9KTK1</accession>
<name>A0ABN9KTK1_9NEOB</name>
<keyword evidence="1" id="KW-0175">Coiled coil</keyword>
<comment type="caution">
    <text evidence="3">The sequence shown here is derived from an EMBL/GenBank/DDBJ whole genome shotgun (WGS) entry which is preliminary data.</text>
</comment>
<organism evidence="3 4">
    <name type="scientific">Ranitomeya imitator</name>
    <name type="common">mimic poison frog</name>
    <dbReference type="NCBI Taxonomy" id="111125"/>
    <lineage>
        <taxon>Eukaryota</taxon>
        <taxon>Metazoa</taxon>
        <taxon>Chordata</taxon>
        <taxon>Craniata</taxon>
        <taxon>Vertebrata</taxon>
        <taxon>Euteleostomi</taxon>
        <taxon>Amphibia</taxon>
        <taxon>Batrachia</taxon>
        <taxon>Anura</taxon>
        <taxon>Neobatrachia</taxon>
        <taxon>Hyloidea</taxon>
        <taxon>Dendrobatidae</taxon>
        <taxon>Dendrobatinae</taxon>
        <taxon>Ranitomeya</taxon>
    </lineage>
</organism>
<evidence type="ECO:0000313" key="4">
    <source>
        <dbReference type="Proteomes" id="UP001176940"/>
    </source>
</evidence>
<dbReference type="Proteomes" id="UP001176940">
    <property type="component" value="Unassembled WGS sequence"/>
</dbReference>
<dbReference type="PROSITE" id="PS50878">
    <property type="entry name" value="RT_POL"/>
    <property type="match status" value="1"/>
</dbReference>
<evidence type="ECO:0000256" key="1">
    <source>
        <dbReference type="SAM" id="Coils"/>
    </source>
</evidence>
<dbReference type="EMBL" id="CAUEEQ010001628">
    <property type="protein sequence ID" value="CAJ0920382.1"/>
    <property type="molecule type" value="Genomic_DNA"/>
</dbReference>
<dbReference type="PANTHER" id="PTHR21301:SF12">
    <property type="match status" value="1"/>
</dbReference>